<dbReference type="GO" id="GO:0032259">
    <property type="term" value="P:methylation"/>
    <property type="evidence" value="ECO:0007669"/>
    <property type="project" value="UniProtKB-KW"/>
</dbReference>
<dbReference type="EMBL" id="JAQIZT010000011">
    <property type="protein sequence ID" value="KAJ6978626.1"/>
    <property type="molecule type" value="Genomic_DNA"/>
</dbReference>
<organism evidence="9 10">
    <name type="scientific">Populus alba x Populus x berolinensis</name>
    <dbReference type="NCBI Taxonomy" id="444605"/>
    <lineage>
        <taxon>Eukaryota</taxon>
        <taxon>Viridiplantae</taxon>
        <taxon>Streptophyta</taxon>
        <taxon>Embryophyta</taxon>
        <taxon>Tracheophyta</taxon>
        <taxon>Spermatophyta</taxon>
        <taxon>Magnoliopsida</taxon>
        <taxon>eudicotyledons</taxon>
        <taxon>Gunneridae</taxon>
        <taxon>Pentapetalae</taxon>
        <taxon>rosids</taxon>
        <taxon>fabids</taxon>
        <taxon>Malpighiales</taxon>
        <taxon>Salicaceae</taxon>
        <taxon>Saliceae</taxon>
        <taxon>Populus</taxon>
    </lineage>
</organism>
<dbReference type="AlphaFoldDB" id="A0AAD6M455"/>
<dbReference type="Pfam" id="PF02676">
    <property type="entry name" value="TYW3"/>
    <property type="match status" value="1"/>
</dbReference>
<comment type="catalytic activity">
    <reaction evidence="6">
        <text>4-demethyl-7-[(3S)-3-amino-3-carboxypropyl]wyosine(37) in tRNA(Phe) + S-adenosyl-L-methionine = 7-[(3S)-3-amino-3-carboxypropyl]wyosine(37) in tRNA(Phe) + S-adenosyl-L-homocysteine + H(+)</text>
        <dbReference type="Rhea" id="RHEA:36635"/>
        <dbReference type="Rhea" id="RHEA-COMP:10378"/>
        <dbReference type="Rhea" id="RHEA-COMP:10379"/>
        <dbReference type="ChEBI" id="CHEBI:15378"/>
        <dbReference type="ChEBI" id="CHEBI:57856"/>
        <dbReference type="ChEBI" id="CHEBI:59789"/>
        <dbReference type="ChEBI" id="CHEBI:73543"/>
        <dbReference type="ChEBI" id="CHEBI:73550"/>
        <dbReference type="EC" id="2.1.1.282"/>
    </reaction>
</comment>
<name>A0AAD6M455_9ROSI</name>
<comment type="caution">
    <text evidence="9">The sequence shown here is derived from an EMBL/GenBank/DDBJ whole genome shotgun (WGS) entry which is preliminary data.</text>
</comment>
<evidence type="ECO:0000256" key="7">
    <source>
        <dbReference type="SAM" id="MobiDB-lite"/>
    </source>
</evidence>
<feature type="compositionally biased region" description="Basic and acidic residues" evidence="7">
    <location>
        <begin position="82"/>
        <end position="95"/>
    </location>
</feature>
<accession>A0AAD6M455</accession>
<evidence type="ECO:0000256" key="3">
    <source>
        <dbReference type="ARBA" id="ARBA00022679"/>
    </source>
</evidence>
<feature type="domain" description="tRNA wybutosine-synthesizing protein" evidence="8">
    <location>
        <begin position="248"/>
        <end position="300"/>
    </location>
</feature>
<evidence type="ECO:0000256" key="5">
    <source>
        <dbReference type="ARBA" id="ARBA00022694"/>
    </source>
</evidence>
<evidence type="ECO:0000313" key="10">
    <source>
        <dbReference type="Proteomes" id="UP001164929"/>
    </source>
</evidence>
<dbReference type="GO" id="GO:0008033">
    <property type="term" value="P:tRNA processing"/>
    <property type="evidence" value="ECO:0007669"/>
    <property type="project" value="UniProtKB-KW"/>
</dbReference>
<sequence length="309" mass="35119">MPVAYGESERLLGNVFSLAGDNLEAIVQEINPLPFSILKPWILIQIESFHNSMSRRPSLRTHHEEKASSSDNENSPATKGGEFQKKICDKGTMKEKRGKPVVASDRPGKGDKLHKHNIHHSDGAKYMSYLKISKKQHQLVKSLKKINEASPHVLEYFCSMHVADAPIDQGVPISSSSRHVWSATHQVNEEQRSYSIDLELKVHEEDIGKDLMLGQSDDGLLNYFDEAKYDLHQHHPPIRKRHVEDHDSVSYWVGYRVVFRFEPLSIVVEWRDIEAAQCLVSLAIKCGLKESGITSADGKRLIEWGFYKN</sequence>
<dbReference type="EC" id="2.1.1.282" evidence="1"/>
<keyword evidence="10" id="KW-1185">Reference proteome</keyword>
<keyword evidence="5" id="KW-0819">tRNA processing</keyword>
<evidence type="ECO:0000256" key="2">
    <source>
        <dbReference type="ARBA" id="ARBA00022603"/>
    </source>
</evidence>
<dbReference type="InterPro" id="IPR036602">
    <property type="entry name" value="tRNA_yW-synthesising-like_sf"/>
</dbReference>
<gene>
    <name evidence="9" type="ORF">NC653_026916</name>
</gene>
<dbReference type="SUPFAM" id="SSF111278">
    <property type="entry name" value="SSo0622-like"/>
    <property type="match status" value="1"/>
</dbReference>
<dbReference type="Gene3D" id="3.30.1960.10">
    <property type="entry name" value="tRNA wybutosine-synthesizing-like"/>
    <property type="match status" value="1"/>
</dbReference>
<evidence type="ECO:0000313" key="9">
    <source>
        <dbReference type="EMBL" id="KAJ6978626.1"/>
    </source>
</evidence>
<dbReference type="InterPro" id="IPR003827">
    <property type="entry name" value="tRNA_yW-synthesising"/>
</dbReference>
<protein>
    <recommendedName>
        <fullName evidence="1">tRNA(Phe) 7-[(3-amino-3-carboxypropyl)-4-demethylwyosine(37)-N(4)]-methyltransferase</fullName>
        <ecNumber evidence="1">2.1.1.282</ecNumber>
    </recommendedName>
</protein>
<dbReference type="GO" id="GO:0008168">
    <property type="term" value="F:methyltransferase activity"/>
    <property type="evidence" value="ECO:0007669"/>
    <property type="project" value="UniProtKB-KW"/>
</dbReference>
<feature type="region of interest" description="Disordered" evidence="7">
    <location>
        <begin position="55"/>
        <end position="117"/>
    </location>
</feature>
<evidence type="ECO:0000256" key="1">
    <source>
        <dbReference type="ARBA" id="ARBA00012750"/>
    </source>
</evidence>
<evidence type="ECO:0000256" key="6">
    <source>
        <dbReference type="ARBA" id="ARBA00049202"/>
    </source>
</evidence>
<keyword evidence="4" id="KW-0949">S-adenosyl-L-methionine</keyword>
<evidence type="ECO:0000259" key="8">
    <source>
        <dbReference type="Pfam" id="PF02676"/>
    </source>
</evidence>
<keyword evidence="3" id="KW-0808">Transferase</keyword>
<reference evidence="9" key="1">
    <citation type="journal article" date="2023" name="Mol. Ecol. Resour.">
        <title>Chromosome-level genome assembly of a triploid poplar Populus alba 'Berolinensis'.</title>
        <authorList>
            <person name="Chen S."/>
            <person name="Yu Y."/>
            <person name="Wang X."/>
            <person name="Wang S."/>
            <person name="Zhang T."/>
            <person name="Zhou Y."/>
            <person name="He R."/>
            <person name="Meng N."/>
            <person name="Wang Y."/>
            <person name="Liu W."/>
            <person name="Liu Z."/>
            <person name="Liu J."/>
            <person name="Guo Q."/>
            <person name="Huang H."/>
            <person name="Sederoff R.R."/>
            <person name="Wang G."/>
            <person name="Qu G."/>
            <person name="Chen S."/>
        </authorList>
    </citation>
    <scope>NUCLEOTIDE SEQUENCE</scope>
    <source>
        <strain evidence="9">SC-2020</strain>
    </source>
</reference>
<dbReference type="Proteomes" id="UP001164929">
    <property type="component" value="Chromosome 11"/>
</dbReference>
<keyword evidence="2" id="KW-0489">Methyltransferase</keyword>
<evidence type="ECO:0000256" key="4">
    <source>
        <dbReference type="ARBA" id="ARBA00022691"/>
    </source>
</evidence>
<proteinExistence type="predicted"/>